<name>A0A1H2GRB2_9ACTN</name>
<gene>
    <name evidence="3" type="ORF">SAMN04488563_0631</name>
</gene>
<dbReference type="NCBIfam" id="TIGR03815">
    <property type="entry name" value="CpaE_hom_Actino"/>
    <property type="match status" value="1"/>
</dbReference>
<proteinExistence type="predicted"/>
<keyword evidence="3" id="KW-0067">ATP-binding</keyword>
<keyword evidence="3" id="KW-0347">Helicase</keyword>
<dbReference type="GO" id="GO:0009898">
    <property type="term" value="C:cytoplasmic side of plasma membrane"/>
    <property type="evidence" value="ECO:0007669"/>
    <property type="project" value="TreeGrafter"/>
</dbReference>
<sequence>MSNTITRSRHRPGSPIDVPPPPRPLVVTHNDALLDDLLRLAAAASVELEVTHRPESARSRWAQVPLVVVGNDEADVLLAMSLPRRPGVLLIGERSDDAGVWRRGVALGAEQVLFFPEDEPWLAGRFADAAEGGGGEALVVGVVGGRGGAGASVLATGLAVTASRQGMAVILADLDPLGGGLDLVLGAEDVTGLRWPDLADSRGRLGARALRSELPGRHGLAVLSWDRGDLLTLAPDAADVVLAAARRAVDLVVLDLPRWPDPAAEYAIGLCASVLLVVPAEVRAVAAATRVAASLTTLAADVRVVTRGPSSSGLSGPDVAMALGLPFAMHLPAEPRLGVQLDRGESPGLDDKGPLVQGCGRLIETLLREHRPVGV</sequence>
<dbReference type="InterPro" id="IPR050625">
    <property type="entry name" value="ParA/MinD_ATPase"/>
</dbReference>
<dbReference type="PANTHER" id="PTHR43384">
    <property type="entry name" value="SEPTUM SITE-DETERMINING PROTEIN MIND HOMOLOG, CHLOROPLASTIC-RELATED"/>
    <property type="match status" value="1"/>
</dbReference>
<dbReference type="Proteomes" id="UP000182977">
    <property type="component" value="Chromosome I"/>
</dbReference>
<protein>
    <submittedName>
        <fullName evidence="3">Helicase/secretion neighborhood CpaE-like protein</fullName>
    </submittedName>
</protein>
<feature type="domain" description="Rv3660c-like CheY-like N-terminal" evidence="2">
    <location>
        <begin position="27"/>
        <end position="134"/>
    </location>
</feature>
<dbReference type="InterPro" id="IPR022521">
    <property type="entry name" value="Rv3660c"/>
</dbReference>
<dbReference type="InterPro" id="IPR059050">
    <property type="entry name" value="Rv3660c_N"/>
</dbReference>
<organism evidence="3 4">
    <name type="scientific">Jiangella alkaliphila</name>
    <dbReference type="NCBI Taxonomy" id="419479"/>
    <lineage>
        <taxon>Bacteria</taxon>
        <taxon>Bacillati</taxon>
        <taxon>Actinomycetota</taxon>
        <taxon>Actinomycetes</taxon>
        <taxon>Jiangellales</taxon>
        <taxon>Jiangellaceae</taxon>
        <taxon>Jiangella</taxon>
    </lineage>
</organism>
<reference evidence="4" key="1">
    <citation type="submission" date="2016-10" db="EMBL/GenBank/DDBJ databases">
        <authorList>
            <person name="Varghese N."/>
            <person name="Submissions S."/>
        </authorList>
    </citation>
    <scope>NUCLEOTIDE SEQUENCE [LARGE SCALE GENOMIC DNA]</scope>
    <source>
        <strain evidence="4">DSM 45079</strain>
    </source>
</reference>
<dbReference type="Pfam" id="PF26563">
    <property type="entry name" value="Rv3660c_N"/>
    <property type="match status" value="1"/>
</dbReference>
<dbReference type="InterPro" id="IPR027417">
    <property type="entry name" value="P-loop_NTPase"/>
</dbReference>
<dbReference type="RefSeq" id="WP_046766507.1">
    <property type="nucleotide sequence ID" value="NZ_KQ061219.1"/>
</dbReference>
<dbReference type="SUPFAM" id="SSF52540">
    <property type="entry name" value="P-loop containing nucleoside triphosphate hydrolases"/>
    <property type="match status" value="1"/>
</dbReference>
<dbReference type="STRING" id="419479.SAMN04488563_0631"/>
<dbReference type="GO" id="GO:0005829">
    <property type="term" value="C:cytosol"/>
    <property type="evidence" value="ECO:0007669"/>
    <property type="project" value="TreeGrafter"/>
</dbReference>
<evidence type="ECO:0000313" key="3">
    <source>
        <dbReference type="EMBL" id="SDU22031.1"/>
    </source>
</evidence>
<dbReference type="GO" id="GO:0016887">
    <property type="term" value="F:ATP hydrolysis activity"/>
    <property type="evidence" value="ECO:0007669"/>
    <property type="project" value="TreeGrafter"/>
</dbReference>
<dbReference type="GO" id="GO:0005524">
    <property type="term" value="F:ATP binding"/>
    <property type="evidence" value="ECO:0007669"/>
    <property type="project" value="TreeGrafter"/>
</dbReference>
<dbReference type="EMBL" id="LT629791">
    <property type="protein sequence ID" value="SDU22031.1"/>
    <property type="molecule type" value="Genomic_DNA"/>
</dbReference>
<evidence type="ECO:0000259" key="2">
    <source>
        <dbReference type="Pfam" id="PF26563"/>
    </source>
</evidence>
<dbReference type="PANTHER" id="PTHR43384:SF11">
    <property type="entry name" value="SEPTUM SITE DETERMINING PROTEIN"/>
    <property type="match status" value="1"/>
</dbReference>
<dbReference type="AlphaFoldDB" id="A0A1H2GRB2"/>
<keyword evidence="4" id="KW-1185">Reference proteome</keyword>
<evidence type="ECO:0000256" key="1">
    <source>
        <dbReference type="SAM" id="MobiDB-lite"/>
    </source>
</evidence>
<dbReference type="GO" id="GO:0004386">
    <property type="term" value="F:helicase activity"/>
    <property type="evidence" value="ECO:0007669"/>
    <property type="project" value="UniProtKB-KW"/>
</dbReference>
<dbReference type="GO" id="GO:0051782">
    <property type="term" value="P:negative regulation of cell division"/>
    <property type="evidence" value="ECO:0007669"/>
    <property type="project" value="TreeGrafter"/>
</dbReference>
<keyword evidence="3" id="KW-0547">Nucleotide-binding</keyword>
<evidence type="ECO:0000313" key="4">
    <source>
        <dbReference type="Proteomes" id="UP000182977"/>
    </source>
</evidence>
<dbReference type="Gene3D" id="3.40.50.300">
    <property type="entry name" value="P-loop containing nucleotide triphosphate hydrolases"/>
    <property type="match status" value="1"/>
</dbReference>
<keyword evidence="3" id="KW-0378">Hydrolase</keyword>
<accession>A0A1H2GRB2</accession>
<feature type="region of interest" description="Disordered" evidence="1">
    <location>
        <begin position="1"/>
        <end position="23"/>
    </location>
</feature>